<evidence type="ECO:0000313" key="6">
    <source>
        <dbReference type="EMBL" id="SFD58969.1"/>
    </source>
</evidence>
<dbReference type="PANTHER" id="PTHR47506:SF1">
    <property type="entry name" value="HTH-TYPE TRANSCRIPTIONAL REGULATOR YJDC"/>
    <property type="match status" value="1"/>
</dbReference>
<keyword evidence="7" id="KW-1185">Reference proteome</keyword>
<dbReference type="PANTHER" id="PTHR47506">
    <property type="entry name" value="TRANSCRIPTIONAL REGULATORY PROTEIN"/>
    <property type="match status" value="1"/>
</dbReference>
<dbReference type="InterPro" id="IPR001647">
    <property type="entry name" value="HTH_TetR"/>
</dbReference>
<name>A0A1I1TKB3_9ACTN</name>
<dbReference type="AlphaFoldDB" id="A0A1I1TKB3"/>
<dbReference type="PRINTS" id="PR00455">
    <property type="entry name" value="HTHTETR"/>
</dbReference>
<evidence type="ECO:0000259" key="5">
    <source>
        <dbReference type="PROSITE" id="PS50977"/>
    </source>
</evidence>
<dbReference type="GO" id="GO:0003677">
    <property type="term" value="F:DNA binding"/>
    <property type="evidence" value="ECO:0007669"/>
    <property type="project" value="UniProtKB-UniRule"/>
</dbReference>
<gene>
    <name evidence="6" type="ORF">SAMN04487819_101159</name>
</gene>
<dbReference type="InterPro" id="IPR009057">
    <property type="entry name" value="Homeodomain-like_sf"/>
</dbReference>
<accession>A0A1I1TKB3</accession>
<dbReference type="Pfam" id="PF16925">
    <property type="entry name" value="TetR_C_13"/>
    <property type="match status" value="1"/>
</dbReference>
<dbReference type="InterPro" id="IPR036271">
    <property type="entry name" value="Tet_transcr_reg_TetR-rel_C_sf"/>
</dbReference>
<protein>
    <submittedName>
        <fullName evidence="6">Transcriptional regulator, TetR family</fullName>
    </submittedName>
</protein>
<evidence type="ECO:0000256" key="2">
    <source>
        <dbReference type="ARBA" id="ARBA00023125"/>
    </source>
</evidence>
<dbReference type="SUPFAM" id="SSF46689">
    <property type="entry name" value="Homeodomain-like"/>
    <property type="match status" value="1"/>
</dbReference>
<dbReference type="Gene3D" id="1.10.357.10">
    <property type="entry name" value="Tetracycline Repressor, domain 2"/>
    <property type="match status" value="1"/>
</dbReference>
<dbReference type="RefSeq" id="WP_092922245.1">
    <property type="nucleotide sequence ID" value="NZ_FOMZ01000001.1"/>
</dbReference>
<dbReference type="Pfam" id="PF00440">
    <property type="entry name" value="TetR_N"/>
    <property type="match status" value="1"/>
</dbReference>
<dbReference type="Proteomes" id="UP000198716">
    <property type="component" value="Unassembled WGS sequence"/>
</dbReference>
<sequence>MPRGRHREFDFDAAVDAALTVFWSKGYEGTSLADLTDAIGIRRGSLYAAFGSKEALFERVLLRYSRTIAQYVEEAITAPTAHAVIARVWRGAAEATTGENAPHGCLIVHGALSCSSENDAVRSRLAEIRHSDKQRLRERFERAIAAADLPAETDPAALASYVVTVQHGIAVQARSGATRQELLAMVDLALTGIDQSV</sequence>
<proteinExistence type="predicted"/>
<feature type="domain" description="HTH tetR-type" evidence="5">
    <location>
        <begin position="8"/>
        <end position="68"/>
    </location>
</feature>
<evidence type="ECO:0000313" key="7">
    <source>
        <dbReference type="Proteomes" id="UP000198716"/>
    </source>
</evidence>
<keyword evidence="3" id="KW-0804">Transcription</keyword>
<dbReference type="EMBL" id="FOMZ01000001">
    <property type="protein sequence ID" value="SFD58969.1"/>
    <property type="molecule type" value="Genomic_DNA"/>
</dbReference>
<evidence type="ECO:0000256" key="4">
    <source>
        <dbReference type="PROSITE-ProRule" id="PRU00335"/>
    </source>
</evidence>
<dbReference type="SUPFAM" id="SSF48498">
    <property type="entry name" value="Tetracyclin repressor-like, C-terminal domain"/>
    <property type="match status" value="1"/>
</dbReference>
<feature type="DNA-binding region" description="H-T-H motif" evidence="4">
    <location>
        <begin position="31"/>
        <end position="50"/>
    </location>
</feature>
<keyword evidence="1" id="KW-0805">Transcription regulation</keyword>
<dbReference type="PROSITE" id="PS50977">
    <property type="entry name" value="HTH_TETR_2"/>
    <property type="match status" value="1"/>
</dbReference>
<dbReference type="InterPro" id="IPR011075">
    <property type="entry name" value="TetR_C"/>
</dbReference>
<keyword evidence="2 4" id="KW-0238">DNA-binding</keyword>
<dbReference type="Gene3D" id="1.10.10.60">
    <property type="entry name" value="Homeodomain-like"/>
    <property type="match status" value="1"/>
</dbReference>
<organism evidence="6 7">
    <name type="scientific">Actinopolyspora alba</name>
    <dbReference type="NCBI Taxonomy" id="673379"/>
    <lineage>
        <taxon>Bacteria</taxon>
        <taxon>Bacillati</taxon>
        <taxon>Actinomycetota</taxon>
        <taxon>Actinomycetes</taxon>
        <taxon>Actinopolysporales</taxon>
        <taxon>Actinopolysporaceae</taxon>
        <taxon>Actinopolyspora</taxon>
        <taxon>Actinopolyspora alba group</taxon>
    </lineage>
</organism>
<evidence type="ECO:0000256" key="3">
    <source>
        <dbReference type="ARBA" id="ARBA00023163"/>
    </source>
</evidence>
<reference evidence="7" key="1">
    <citation type="submission" date="2016-10" db="EMBL/GenBank/DDBJ databases">
        <authorList>
            <person name="Varghese N."/>
            <person name="Submissions S."/>
        </authorList>
    </citation>
    <scope>NUCLEOTIDE SEQUENCE [LARGE SCALE GENOMIC DNA]</scope>
    <source>
        <strain evidence="7">DSM 45004</strain>
    </source>
</reference>
<evidence type="ECO:0000256" key="1">
    <source>
        <dbReference type="ARBA" id="ARBA00023015"/>
    </source>
</evidence>